<accession>A0A0R3X879</accession>
<proteinExistence type="predicted"/>
<dbReference type="InterPro" id="IPR036188">
    <property type="entry name" value="FAD/NAD-bd_sf"/>
</dbReference>
<gene>
    <name evidence="2" type="ORF">TTAC_LOCUS9739</name>
</gene>
<reference evidence="2 3" key="2">
    <citation type="submission" date="2018-11" db="EMBL/GenBank/DDBJ databases">
        <authorList>
            <consortium name="Pathogen Informatics"/>
        </authorList>
    </citation>
    <scope>NUCLEOTIDE SEQUENCE [LARGE SCALE GENOMIC DNA]</scope>
</reference>
<dbReference type="AlphaFoldDB" id="A0A0R3X879"/>
<feature type="compositionally biased region" description="Low complexity" evidence="1">
    <location>
        <begin position="77"/>
        <end position="91"/>
    </location>
</feature>
<keyword evidence="3" id="KW-1185">Reference proteome</keyword>
<evidence type="ECO:0000313" key="4">
    <source>
        <dbReference type="WBParaSite" id="TTAC_0000975401-mRNA-1"/>
    </source>
</evidence>
<feature type="compositionally biased region" description="Basic residues" evidence="1">
    <location>
        <begin position="95"/>
        <end position="104"/>
    </location>
</feature>
<dbReference type="OrthoDB" id="6254623at2759"/>
<feature type="compositionally biased region" description="Low complexity" evidence="1">
    <location>
        <begin position="116"/>
        <end position="136"/>
    </location>
</feature>
<protein>
    <submittedName>
        <fullName evidence="4">Amino_oxidase domain-containing protein</fullName>
    </submittedName>
</protein>
<organism evidence="4">
    <name type="scientific">Hydatigena taeniaeformis</name>
    <name type="common">Feline tapeworm</name>
    <name type="synonym">Taenia taeniaeformis</name>
    <dbReference type="NCBI Taxonomy" id="6205"/>
    <lineage>
        <taxon>Eukaryota</taxon>
        <taxon>Metazoa</taxon>
        <taxon>Spiralia</taxon>
        <taxon>Lophotrochozoa</taxon>
        <taxon>Platyhelminthes</taxon>
        <taxon>Cestoda</taxon>
        <taxon>Eucestoda</taxon>
        <taxon>Cyclophyllidea</taxon>
        <taxon>Taeniidae</taxon>
        <taxon>Hydatigera</taxon>
    </lineage>
</organism>
<sequence length="222" mass="23753">GRPRLLFAGEGTIDSQGGQQCTHGAFLSGIERAFDVLDYLQQGGRCRLRDVRIVDYLMGRGSRSFPPHSMVRRGMKSVASSASTSTGTASPPSTPRRHYRRRARRYSETASLDGDTTSPSTSATSSSASSNCSADSPRGGSRLHWPSRTSKWALTKAASDSSPACVPPPRKRLCQESRPNSVEFVESSVASINNGGAMASLGAVRQLFNLPPCHLLALEAPK</sequence>
<dbReference type="WBParaSite" id="TTAC_0000975401-mRNA-1">
    <property type="protein sequence ID" value="TTAC_0000975401-mRNA-1"/>
    <property type="gene ID" value="TTAC_0000975401"/>
</dbReference>
<feature type="region of interest" description="Disordered" evidence="1">
    <location>
        <begin position="62"/>
        <end position="146"/>
    </location>
</feature>
<evidence type="ECO:0000313" key="3">
    <source>
        <dbReference type="Proteomes" id="UP000274429"/>
    </source>
</evidence>
<evidence type="ECO:0000256" key="1">
    <source>
        <dbReference type="SAM" id="MobiDB-lite"/>
    </source>
</evidence>
<name>A0A0R3X879_HYDTA</name>
<evidence type="ECO:0000313" key="2">
    <source>
        <dbReference type="EMBL" id="VDM34650.1"/>
    </source>
</evidence>
<reference evidence="4" key="1">
    <citation type="submission" date="2017-02" db="UniProtKB">
        <authorList>
            <consortium name="WormBaseParasite"/>
        </authorList>
    </citation>
    <scope>IDENTIFICATION</scope>
</reference>
<dbReference type="STRING" id="6205.A0A0R3X879"/>
<dbReference type="EMBL" id="UYWX01021014">
    <property type="protein sequence ID" value="VDM34650.1"/>
    <property type="molecule type" value="Genomic_DNA"/>
</dbReference>
<dbReference type="Proteomes" id="UP000274429">
    <property type="component" value="Unassembled WGS sequence"/>
</dbReference>
<dbReference type="Gene3D" id="3.50.50.60">
    <property type="entry name" value="FAD/NAD(P)-binding domain"/>
    <property type="match status" value="1"/>
</dbReference>